<gene>
    <name evidence="1" type="ORF">F966_03636</name>
</gene>
<accession>N8XF88</accession>
<dbReference type="STRING" id="1144672.F966_03636"/>
<organism evidence="1 2">
    <name type="scientific">Acinetobacter higginsii</name>
    <dbReference type="NCBI Taxonomy" id="70347"/>
    <lineage>
        <taxon>Bacteria</taxon>
        <taxon>Pseudomonadati</taxon>
        <taxon>Pseudomonadota</taxon>
        <taxon>Gammaproteobacteria</taxon>
        <taxon>Moraxellales</taxon>
        <taxon>Moraxellaceae</taxon>
        <taxon>Acinetobacter</taxon>
    </lineage>
</organism>
<reference evidence="1 2" key="1">
    <citation type="submission" date="2013-02" db="EMBL/GenBank/DDBJ databases">
        <title>The Genome Sequence of Acinetobacter sp. CIP 56.2.</title>
        <authorList>
            <consortium name="The Broad Institute Genome Sequencing Platform"/>
            <consortium name="The Broad Institute Genome Sequencing Center for Infectious Disease"/>
            <person name="Cerqueira G."/>
            <person name="Feldgarden M."/>
            <person name="Courvalin P."/>
            <person name="Perichon B."/>
            <person name="Grillot-Courvalin C."/>
            <person name="Clermont D."/>
            <person name="Rocha E."/>
            <person name="Yoon E.-J."/>
            <person name="Nemec A."/>
            <person name="Walker B."/>
            <person name="Young S.K."/>
            <person name="Zeng Q."/>
            <person name="Gargeya S."/>
            <person name="Fitzgerald M."/>
            <person name="Haas B."/>
            <person name="Abouelleil A."/>
            <person name="Alvarado L."/>
            <person name="Arachchi H.M."/>
            <person name="Berlin A.M."/>
            <person name="Chapman S.B."/>
            <person name="Dewar J."/>
            <person name="Goldberg J."/>
            <person name="Griggs A."/>
            <person name="Gujja S."/>
            <person name="Hansen M."/>
            <person name="Howarth C."/>
            <person name="Imamovic A."/>
            <person name="Larimer J."/>
            <person name="McCowan C."/>
            <person name="Murphy C."/>
            <person name="Neiman D."/>
            <person name="Pearson M."/>
            <person name="Priest M."/>
            <person name="Roberts A."/>
            <person name="Saif S."/>
            <person name="Shea T."/>
            <person name="Sisk P."/>
            <person name="Sykes S."/>
            <person name="Wortman J."/>
            <person name="Nusbaum C."/>
            <person name="Birren B."/>
        </authorList>
    </citation>
    <scope>NUCLEOTIDE SEQUENCE [LARGE SCALE GENOMIC DNA]</scope>
    <source>
        <strain evidence="1 2">CIP 56.2</strain>
    </source>
</reference>
<proteinExistence type="predicted"/>
<name>N8XF88_9GAMM</name>
<dbReference type="EMBL" id="APPH01000020">
    <property type="protein sequence ID" value="ENV07779.1"/>
    <property type="molecule type" value="Genomic_DNA"/>
</dbReference>
<comment type="caution">
    <text evidence="1">The sequence shown here is derived from an EMBL/GenBank/DDBJ whole genome shotgun (WGS) entry which is preliminary data.</text>
</comment>
<dbReference type="RefSeq" id="WP_004807743.1">
    <property type="nucleotide sequence ID" value="NZ_KB849440.1"/>
</dbReference>
<dbReference type="HOGENOM" id="CLU_128592_0_0_6"/>
<dbReference type="PATRIC" id="fig|1144672.3.peg.3511"/>
<evidence type="ECO:0000313" key="2">
    <source>
        <dbReference type="Proteomes" id="UP000013209"/>
    </source>
</evidence>
<dbReference type="eggNOG" id="ENOG50336P5">
    <property type="taxonomic scope" value="Bacteria"/>
</dbReference>
<sequence>MNAPVKTHYRKAFHSPYLSSADITEPTVLTVAYVRLETDKTKKTKDLLNTAFFVEKEIRKGEVLKPMVLNATNSKMIAAITGSPFLEDWQNVQVVVQVVKGIRFGRETVDGLRIGRVTHAQGQHQYDQKPFITQQGFENACNAVSTGTHSIEQILNKYSLSEQQISHLRGLQGGGNVDS</sequence>
<dbReference type="Proteomes" id="UP000013209">
    <property type="component" value="Unassembled WGS sequence"/>
</dbReference>
<evidence type="ECO:0000313" key="1">
    <source>
        <dbReference type="EMBL" id="ENV07779.1"/>
    </source>
</evidence>
<protein>
    <submittedName>
        <fullName evidence="1">Uncharacterized protein</fullName>
    </submittedName>
</protein>
<dbReference type="AlphaFoldDB" id="N8XF88"/>